<organism evidence="4">
    <name type="scientific">Brugia timori</name>
    <dbReference type="NCBI Taxonomy" id="42155"/>
    <lineage>
        <taxon>Eukaryota</taxon>
        <taxon>Metazoa</taxon>
        <taxon>Ecdysozoa</taxon>
        <taxon>Nematoda</taxon>
        <taxon>Chromadorea</taxon>
        <taxon>Rhabditida</taxon>
        <taxon>Spirurina</taxon>
        <taxon>Spiruromorpha</taxon>
        <taxon>Filarioidea</taxon>
        <taxon>Onchocercidae</taxon>
        <taxon>Brugia</taxon>
    </lineage>
</organism>
<feature type="region of interest" description="Disordered" evidence="1">
    <location>
        <begin position="104"/>
        <end position="125"/>
    </location>
</feature>
<evidence type="ECO:0000256" key="1">
    <source>
        <dbReference type="SAM" id="MobiDB-lite"/>
    </source>
</evidence>
<reference evidence="2 3" key="2">
    <citation type="submission" date="2018-11" db="EMBL/GenBank/DDBJ databases">
        <authorList>
            <consortium name="Pathogen Informatics"/>
        </authorList>
    </citation>
    <scope>NUCLEOTIDE SEQUENCE [LARGE SCALE GENOMIC DNA]</scope>
</reference>
<evidence type="ECO:0000313" key="4">
    <source>
        <dbReference type="WBParaSite" id="BTMF_0001524001-mRNA-1"/>
    </source>
</evidence>
<sequence>MDSHSYYGAGGCPSWLRIGSTSSDAISTITSQQQQQQQQQQRFYYPMMSLNNITKNKSNRVSGGVGTGYHNYQNHYPQQQHYSGTDPNTTGYYGSGFFTKHQLQHSTVSSRGKRERSYGSFPRKVTNNDDLLNAFSYNS</sequence>
<feature type="compositionally biased region" description="Low complexity" evidence="1">
    <location>
        <begin position="69"/>
        <end position="82"/>
    </location>
</feature>
<dbReference type="Proteomes" id="UP000280834">
    <property type="component" value="Unassembled WGS sequence"/>
</dbReference>
<gene>
    <name evidence="2" type="ORF">BTMF_LOCUS13236</name>
</gene>
<feature type="region of interest" description="Disordered" evidence="1">
    <location>
        <begin position="55"/>
        <end position="88"/>
    </location>
</feature>
<name>A0A0R3R5F0_9BILA</name>
<evidence type="ECO:0000313" key="2">
    <source>
        <dbReference type="EMBL" id="VDO45196.1"/>
    </source>
</evidence>
<reference evidence="4" key="1">
    <citation type="submission" date="2017-02" db="UniProtKB">
        <authorList>
            <consortium name="WormBaseParasite"/>
        </authorList>
    </citation>
    <scope>IDENTIFICATION</scope>
</reference>
<dbReference type="STRING" id="42155.A0A0R3R5F0"/>
<dbReference type="WBParaSite" id="BTMF_0001524001-mRNA-1">
    <property type="protein sequence ID" value="BTMF_0001524001-mRNA-1"/>
    <property type="gene ID" value="BTMF_0001524001"/>
</dbReference>
<dbReference type="EMBL" id="UZAG01019903">
    <property type="protein sequence ID" value="VDO45196.1"/>
    <property type="molecule type" value="Genomic_DNA"/>
</dbReference>
<proteinExistence type="predicted"/>
<protein>
    <submittedName>
        <fullName evidence="2 4">Uncharacterized protein</fullName>
    </submittedName>
</protein>
<dbReference type="AlphaFoldDB" id="A0A0R3R5F0"/>
<accession>A0A0R3R5F0</accession>
<evidence type="ECO:0000313" key="3">
    <source>
        <dbReference type="Proteomes" id="UP000280834"/>
    </source>
</evidence>
<keyword evidence="3" id="KW-1185">Reference proteome</keyword>